<dbReference type="GO" id="GO:0051225">
    <property type="term" value="P:spindle assembly"/>
    <property type="evidence" value="ECO:0007669"/>
    <property type="project" value="InterPro"/>
</dbReference>
<sequence>MANLSVSTEMPQSLDQRKIWFTNLLMLGFDHIAQEDKTKVHFCKEMFGHINKKGTEVILHYLFNRLDSHIAYEEFRDCWPVYDKKQEAQFRKVCSNWMTRISKEDPESKIPRLSASLLMSPGGERFEQLMLRFTAHVLRVVCMREAKGEEKQVYLSSFVTSPASLHPSSPSSSGPHLLRRALQCHIIRHSQKVAQRLRLTSDLHDHWRQFVADQVKEYRSLGRQKRELEAQLKDASTVLSSSQHESCSGGSTPAGDRARKSKMKMVRGYWKSLDEFLSKSSHEREVVGTVARGNANKYTIDAKDLHFQIPEAVQHLYEAKLREGTVGNTYEGGKLNLVSLLQLWNCALEVMRDTFRECEVPSFQEESEEMKELLQAHRVNLATSHNLRASLMEYQQSLQASPV</sequence>
<organism evidence="3 4">
    <name type="scientific">Geodia barretti</name>
    <name type="common">Barrett's horny sponge</name>
    <dbReference type="NCBI Taxonomy" id="519541"/>
    <lineage>
        <taxon>Eukaryota</taxon>
        <taxon>Metazoa</taxon>
        <taxon>Porifera</taxon>
        <taxon>Demospongiae</taxon>
        <taxon>Heteroscleromorpha</taxon>
        <taxon>Tetractinellida</taxon>
        <taxon>Astrophorina</taxon>
        <taxon>Geodiidae</taxon>
        <taxon>Geodia</taxon>
    </lineage>
</organism>
<dbReference type="GO" id="GO:0008017">
    <property type="term" value="F:microtubule binding"/>
    <property type="evidence" value="ECO:0007669"/>
    <property type="project" value="TreeGrafter"/>
</dbReference>
<dbReference type="Pfam" id="PF14661">
    <property type="entry name" value="HAUS6_N"/>
    <property type="match status" value="1"/>
</dbReference>
<dbReference type="PANTHER" id="PTHR16151:SF2">
    <property type="entry name" value="HAUS AUGMIN-LIKE COMPLEX SUBUNIT 6"/>
    <property type="match status" value="1"/>
</dbReference>
<gene>
    <name evidence="3" type="ORF">GBAR_LOCUS26669</name>
</gene>
<evidence type="ECO:0000313" key="4">
    <source>
        <dbReference type="Proteomes" id="UP001174909"/>
    </source>
</evidence>
<dbReference type="GO" id="GO:0070652">
    <property type="term" value="C:HAUS complex"/>
    <property type="evidence" value="ECO:0007669"/>
    <property type="project" value="InterPro"/>
</dbReference>
<comment type="caution">
    <text evidence="3">The sequence shown here is derived from an EMBL/GenBank/DDBJ whole genome shotgun (WGS) entry which is preliminary data.</text>
</comment>
<keyword evidence="4" id="KW-1185">Reference proteome</keyword>
<feature type="compositionally biased region" description="Low complexity" evidence="1">
    <location>
        <begin position="240"/>
        <end position="251"/>
    </location>
</feature>
<evidence type="ECO:0000259" key="2">
    <source>
        <dbReference type="Pfam" id="PF14661"/>
    </source>
</evidence>
<protein>
    <submittedName>
        <fullName evidence="3">HAUS augmin-like complex subunit 6</fullName>
    </submittedName>
</protein>
<proteinExistence type="predicted"/>
<dbReference type="AlphaFoldDB" id="A0AA35THC2"/>
<reference evidence="3" key="1">
    <citation type="submission" date="2023-03" db="EMBL/GenBank/DDBJ databases">
        <authorList>
            <person name="Steffen K."/>
            <person name="Cardenas P."/>
        </authorList>
    </citation>
    <scope>NUCLEOTIDE SEQUENCE</scope>
</reference>
<feature type="non-terminal residue" evidence="3">
    <location>
        <position position="403"/>
    </location>
</feature>
<feature type="domain" description="HAUS augmin-like complex subunit 6 N-terminal" evidence="2">
    <location>
        <begin position="21"/>
        <end position="270"/>
    </location>
</feature>
<dbReference type="EMBL" id="CASHTH010003720">
    <property type="protein sequence ID" value="CAI8048315.1"/>
    <property type="molecule type" value="Genomic_DNA"/>
</dbReference>
<feature type="region of interest" description="Disordered" evidence="1">
    <location>
        <begin position="239"/>
        <end position="260"/>
    </location>
</feature>
<name>A0AA35THC2_GEOBA</name>
<dbReference type="InterPro" id="IPR028163">
    <property type="entry name" value="HAUS_6_N"/>
</dbReference>
<dbReference type="InterPro" id="IPR026797">
    <property type="entry name" value="HAUS_6"/>
</dbReference>
<evidence type="ECO:0000313" key="3">
    <source>
        <dbReference type="EMBL" id="CAI8048315.1"/>
    </source>
</evidence>
<dbReference type="PANTHER" id="PTHR16151">
    <property type="entry name" value="HAUS AUGMIN-LIKE COMPLEX SUBUNIT 6"/>
    <property type="match status" value="1"/>
</dbReference>
<evidence type="ECO:0000256" key="1">
    <source>
        <dbReference type="SAM" id="MobiDB-lite"/>
    </source>
</evidence>
<dbReference type="GO" id="GO:1990498">
    <property type="term" value="C:mitotic spindle microtubule"/>
    <property type="evidence" value="ECO:0007669"/>
    <property type="project" value="TreeGrafter"/>
</dbReference>
<dbReference type="Proteomes" id="UP001174909">
    <property type="component" value="Unassembled WGS sequence"/>
</dbReference>
<accession>A0AA35THC2</accession>